<keyword evidence="1" id="KW-0732">Signal</keyword>
<feature type="chain" id="PRO_5024381109" evidence="1">
    <location>
        <begin position="23"/>
        <end position="193"/>
    </location>
</feature>
<evidence type="ECO:0000256" key="1">
    <source>
        <dbReference type="SAM" id="SignalP"/>
    </source>
</evidence>
<accession>A0A5K3FAY3</accession>
<feature type="signal peptide" evidence="1">
    <location>
        <begin position="1"/>
        <end position="22"/>
    </location>
</feature>
<proteinExistence type="predicted"/>
<sequence>MSSRMTVLILIAWSYLASSVFGHVIFPGAYRPGSFSGTSERGLGYNHNGYGGSGYPGSGYNANGFGGPGIRGFSPVGFNAPSFRPNYGSSRQGSSAYPGLGFGAPLSRCNGGNCGYWGDCHGSSCGVFYDFRPCHTIECYDGPFHGYGCIDGTCKKVCSNGMCKDFVVSNCSGRDCQKNDEETQEEPSSSGET</sequence>
<organism evidence="2">
    <name type="scientific">Mesocestoides corti</name>
    <name type="common">Flatworm</name>
    <dbReference type="NCBI Taxonomy" id="53468"/>
    <lineage>
        <taxon>Eukaryota</taxon>
        <taxon>Metazoa</taxon>
        <taxon>Spiralia</taxon>
        <taxon>Lophotrochozoa</taxon>
        <taxon>Platyhelminthes</taxon>
        <taxon>Cestoda</taxon>
        <taxon>Eucestoda</taxon>
        <taxon>Cyclophyllidea</taxon>
        <taxon>Mesocestoididae</taxon>
        <taxon>Mesocestoides</taxon>
    </lineage>
</organism>
<protein>
    <submittedName>
        <fullName evidence="2">EGF-like domain-containing protein</fullName>
    </submittedName>
</protein>
<dbReference type="WBParaSite" id="MCU_005982-RA">
    <property type="protein sequence ID" value="MCU_005982-RA"/>
    <property type="gene ID" value="MCU_005982"/>
</dbReference>
<reference evidence="2" key="1">
    <citation type="submission" date="2019-11" db="UniProtKB">
        <authorList>
            <consortium name="WormBaseParasite"/>
        </authorList>
    </citation>
    <scope>IDENTIFICATION</scope>
</reference>
<evidence type="ECO:0000313" key="2">
    <source>
        <dbReference type="WBParaSite" id="MCU_005982-RA"/>
    </source>
</evidence>
<dbReference type="AlphaFoldDB" id="A0A5K3FAY3"/>
<name>A0A5K3FAY3_MESCO</name>